<evidence type="ECO:0000256" key="1">
    <source>
        <dbReference type="SAM" id="MobiDB-lite"/>
    </source>
</evidence>
<reference evidence="3 4" key="1">
    <citation type="journal article" date="2016" name="Nat. Commun.">
        <title>Thousands of microbial genomes shed light on interconnected biogeochemical processes in an aquifer system.</title>
        <authorList>
            <person name="Anantharaman K."/>
            <person name="Brown C.T."/>
            <person name="Hug L.A."/>
            <person name="Sharon I."/>
            <person name="Castelle C.J."/>
            <person name="Probst A.J."/>
            <person name="Thomas B.C."/>
            <person name="Singh A."/>
            <person name="Wilkins M.J."/>
            <person name="Karaoz U."/>
            <person name="Brodie E.L."/>
            <person name="Williams K.H."/>
            <person name="Hubbard S.S."/>
            <person name="Banfield J.F."/>
        </authorList>
    </citation>
    <scope>NUCLEOTIDE SEQUENCE [LARGE SCALE GENOMIC DNA]</scope>
</reference>
<comment type="caution">
    <text evidence="3">The sequence shown here is derived from an EMBL/GenBank/DDBJ whole genome shotgun (WGS) entry which is preliminary data.</text>
</comment>
<proteinExistence type="predicted"/>
<organism evidence="3 4">
    <name type="scientific">Candidatus Aquicultor primus</name>
    <dbReference type="NCBI Taxonomy" id="1797195"/>
    <lineage>
        <taxon>Bacteria</taxon>
        <taxon>Bacillati</taxon>
        <taxon>Actinomycetota</taxon>
        <taxon>Candidatus Aquicultoria</taxon>
        <taxon>Candidatus Aquicultorales</taxon>
        <taxon>Candidatus Aquicultoraceae</taxon>
        <taxon>Candidatus Aquicultor</taxon>
    </lineage>
</organism>
<dbReference type="NCBIfam" id="TIGR02777">
    <property type="entry name" value="LigD_PE_dom"/>
    <property type="match status" value="1"/>
</dbReference>
<dbReference type="EMBL" id="MELI01000071">
    <property type="protein sequence ID" value="OFW33274.1"/>
    <property type="molecule type" value="Genomic_DNA"/>
</dbReference>
<dbReference type="PANTHER" id="PTHR39465">
    <property type="entry name" value="DNA LIGASE D, 3'-PHOSPHOESTERASE DOMAIN"/>
    <property type="match status" value="1"/>
</dbReference>
<evidence type="ECO:0000313" key="3">
    <source>
        <dbReference type="EMBL" id="OFW33274.1"/>
    </source>
</evidence>
<dbReference type="AlphaFoldDB" id="A0A1F2UJT1"/>
<sequence>MALEDYKQKRSFDKTPEPSGESGTEHGGRFVVQDHHASHHHYDFRLELPADYFESDEPSGEMVLKSWAVPKGISTSKGVKRLAVMVEDHPVDYIDFEGTIPEGQYGAGTVAIWDSGTFEIAQKKPSSLKIILKGKQLEGEFHLVHTKKGKGNEWLVFK</sequence>
<feature type="domain" description="DNA ligase D 3'-phosphoesterase" evidence="2">
    <location>
        <begin position="33"/>
        <end position="144"/>
    </location>
</feature>
<dbReference type="Pfam" id="PF13298">
    <property type="entry name" value="LigD_N"/>
    <property type="match status" value="1"/>
</dbReference>
<protein>
    <recommendedName>
        <fullName evidence="2">DNA ligase D 3'-phosphoesterase domain-containing protein</fullName>
    </recommendedName>
</protein>
<dbReference type="InterPro" id="IPR014144">
    <property type="entry name" value="LigD_PE_domain"/>
</dbReference>
<dbReference type="PANTHER" id="PTHR39465:SF1">
    <property type="entry name" value="DNA LIGASE D 3'-PHOSPHOESTERASE DOMAIN-CONTAINING PROTEIN"/>
    <property type="match status" value="1"/>
</dbReference>
<dbReference type="Proteomes" id="UP000178086">
    <property type="component" value="Unassembled WGS sequence"/>
</dbReference>
<evidence type="ECO:0000313" key="4">
    <source>
        <dbReference type="Proteomes" id="UP000178086"/>
    </source>
</evidence>
<evidence type="ECO:0000259" key="2">
    <source>
        <dbReference type="Pfam" id="PF13298"/>
    </source>
</evidence>
<name>A0A1F2UJT1_9ACTN</name>
<accession>A0A1F2UJT1</accession>
<feature type="compositionally biased region" description="Basic and acidic residues" evidence="1">
    <location>
        <begin position="1"/>
        <end position="16"/>
    </location>
</feature>
<gene>
    <name evidence="3" type="ORF">A2074_05065</name>
</gene>
<feature type="region of interest" description="Disordered" evidence="1">
    <location>
        <begin position="1"/>
        <end position="27"/>
    </location>
</feature>